<proteinExistence type="inferred from homology"/>
<comment type="function">
    <text evidence="14">Catalyzes the dephosphorylation of undecaprenyl diphosphate (UPP). Confers resistance to bacitracin.</text>
</comment>
<keyword evidence="14" id="KW-0573">Peptidoglycan synthesis</keyword>
<protein>
    <recommendedName>
        <fullName evidence="4 14">Undecaprenyl-diphosphatase</fullName>
        <ecNumber evidence="3 14">3.6.1.27</ecNumber>
    </recommendedName>
    <alternativeName>
        <fullName evidence="12 14">Bacitracin resistance protein</fullName>
    </alternativeName>
    <alternativeName>
        <fullName evidence="11 14">Undecaprenyl pyrophosphate phosphatase</fullName>
    </alternativeName>
</protein>
<feature type="transmembrane region" description="Helical" evidence="14">
    <location>
        <begin position="96"/>
        <end position="117"/>
    </location>
</feature>
<dbReference type="PANTHER" id="PTHR30622:SF3">
    <property type="entry name" value="UNDECAPRENYL-DIPHOSPHATASE"/>
    <property type="match status" value="1"/>
</dbReference>
<dbReference type="GO" id="GO:0005886">
    <property type="term" value="C:plasma membrane"/>
    <property type="evidence" value="ECO:0007669"/>
    <property type="project" value="UniProtKB-SubCell"/>
</dbReference>
<name>A0A9D7XF17_9BACT</name>
<evidence type="ECO:0000256" key="12">
    <source>
        <dbReference type="ARBA" id="ARBA00032932"/>
    </source>
</evidence>
<gene>
    <name evidence="14" type="primary">uppP</name>
    <name evidence="15" type="ORF">IPO85_12870</name>
</gene>
<evidence type="ECO:0000256" key="14">
    <source>
        <dbReference type="HAMAP-Rule" id="MF_01006"/>
    </source>
</evidence>
<keyword evidence="14" id="KW-0961">Cell wall biogenesis/degradation</keyword>
<evidence type="ECO:0000256" key="10">
    <source>
        <dbReference type="ARBA" id="ARBA00023251"/>
    </source>
</evidence>
<evidence type="ECO:0000256" key="11">
    <source>
        <dbReference type="ARBA" id="ARBA00032707"/>
    </source>
</evidence>
<comment type="caution">
    <text evidence="15">The sequence shown here is derived from an EMBL/GenBank/DDBJ whole genome shotgun (WGS) entry which is preliminary data.</text>
</comment>
<comment type="catalytic activity">
    <reaction evidence="13 14">
        <text>di-trans,octa-cis-undecaprenyl diphosphate + H2O = di-trans,octa-cis-undecaprenyl phosphate + phosphate + H(+)</text>
        <dbReference type="Rhea" id="RHEA:28094"/>
        <dbReference type="ChEBI" id="CHEBI:15377"/>
        <dbReference type="ChEBI" id="CHEBI:15378"/>
        <dbReference type="ChEBI" id="CHEBI:43474"/>
        <dbReference type="ChEBI" id="CHEBI:58405"/>
        <dbReference type="ChEBI" id="CHEBI:60392"/>
        <dbReference type="EC" id="3.6.1.27"/>
    </reaction>
</comment>
<dbReference type="Pfam" id="PF02673">
    <property type="entry name" value="BacA"/>
    <property type="match status" value="1"/>
</dbReference>
<evidence type="ECO:0000256" key="13">
    <source>
        <dbReference type="ARBA" id="ARBA00047594"/>
    </source>
</evidence>
<evidence type="ECO:0000256" key="6">
    <source>
        <dbReference type="ARBA" id="ARBA00022692"/>
    </source>
</evidence>
<dbReference type="EC" id="3.6.1.27" evidence="3 14"/>
<feature type="transmembrane region" description="Helical" evidence="14">
    <location>
        <begin position="234"/>
        <end position="255"/>
    </location>
</feature>
<dbReference type="GO" id="GO:0046677">
    <property type="term" value="P:response to antibiotic"/>
    <property type="evidence" value="ECO:0007669"/>
    <property type="project" value="UniProtKB-UniRule"/>
</dbReference>
<keyword evidence="6 14" id="KW-0812">Transmembrane</keyword>
<evidence type="ECO:0000256" key="9">
    <source>
        <dbReference type="ARBA" id="ARBA00023136"/>
    </source>
</evidence>
<evidence type="ECO:0000256" key="8">
    <source>
        <dbReference type="ARBA" id="ARBA00022989"/>
    </source>
</evidence>
<dbReference type="GO" id="GO:0050380">
    <property type="term" value="F:undecaprenyl-diphosphatase activity"/>
    <property type="evidence" value="ECO:0007669"/>
    <property type="project" value="UniProtKB-UniRule"/>
</dbReference>
<dbReference type="GO" id="GO:0009252">
    <property type="term" value="P:peptidoglycan biosynthetic process"/>
    <property type="evidence" value="ECO:0007669"/>
    <property type="project" value="UniProtKB-KW"/>
</dbReference>
<keyword evidence="10 14" id="KW-0046">Antibiotic resistance</keyword>
<dbReference type="PANTHER" id="PTHR30622">
    <property type="entry name" value="UNDECAPRENYL-DIPHOSPHATASE"/>
    <property type="match status" value="1"/>
</dbReference>
<evidence type="ECO:0000256" key="2">
    <source>
        <dbReference type="ARBA" id="ARBA00010621"/>
    </source>
</evidence>
<evidence type="ECO:0000313" key="15">
    <source>
        <dbReference type="EMBL" id="MBK9718375.1"/>
    </source>
</evidence>
<feature type="transmembrane region" description="Helical" evidence="14">
    <location>
        <begin position="71"/>
        <end position="90"/>
    </location>
</feature>
<evidence type="ECO:0000256" key="3">
    <source>
        <dbReference type="ARBA" id="ARBA00012374"/>
    </source>
</evidence>
<evidence type="ECO:0000256" key="5">
    <source>
        <dbReference type="ARBA" id="ARBA00022475"/>
    </source>
</evidence>
<keyword evidence="5 14" id="KW-1003">Cell membrane</keyword>
<feature type="transmembrane region" description="Helical" evidence="14">
    <location>
        <begin position="138"/>
        <end position="165"/>
    </location>
</feature>
<evidence type="ECO:0000256" key="4">
    <source>
        <dbReference type="ARBA" id="ARBA00021581"/>
    </source>
</evidence>
<dbReference type="EMBL" id="JADKFW010000010">
    <property type="protein sequence ID" value="MBK9718375.1"/>
    <property type="molecule type" value="Genomic_DNA"/>
</dbReference>
<keyword evidence="9 14" id="KW-0472">Membrane</keyword>
<comment type="miscellaneous">
    <text evidence="14">Bacitracin is thought to be involved in the inhibition of peptidoglycan synthesis by sequestering undecaprenyl diphosphate, thereby reducing the pool of lipid carrier available.</text>
</comment>
<evidence type="ECO:0000256" key="7">
    <source>
        <dbReference type="ARBA" id="ARBA00022801"/>
    </source>
</evidence>
<dbReference type="GO" id="GO:0071555">
    <property type="term" value="P:cell wall organization"/>
    <property type="evidence" value="ECO:0007669"/>
    <property type="project" value="UniProtKB-KW"/>
</dbReference>
<dbReference type="InterPro" id="IPR003824">
    <property type="entry name" value="UppP"/>
</dbReference>
<organism evidence="15 16">
    <name type="scientific">Candidatus Defluviibacterium haderslevense</name>
    <dbReference type="NCBI Taxonomy" id="2981993"/>
    <lineage>
        <taxon>Bacteria</taxon>
        <taxon>Pseudomonadati</taxon>
        <taxon>Bacteroidota</taxon>
        <taxon>Saprospiria</taxon>
        <taxon>Saprospirales</taxon>
        <taxon>Saprospiraceae</taxon>
        <taxon>Candidatus Defluviibacterium</taxon>
    </lineage>
</organism>
<feature type="transmembrane region" description="Helical" evidence="14">
    <location>
        <begin position="207"/>
        <end position="228"/>
    </location>
</feature>
<sequence length="256" mass="28380">MTLLQTIIIAIIEGITEFLPISSTGHMILADSLMNIEDPAFVKTFEIAIQLGAISAIVIQYADKLFKSFDIYIKLFIAFIPTAIIGFLAYKIIKLYLFNPIVVAVALILGGIIIIVIDRKMIEKKSSYIQLEHISYTNAFFVGLIQCLSMIPGVSRAAATIIGGVYNGFDKKQATEFSFLLAIPTMLAATGYELLKTPVVFTQDHVFKLGIGAIVAFITAWIAVKLFLKIIDQYGFKFFGYYRIVLGVIFLLIVVL</sequence>
<evidence type="ECO:0000313" key="16">
    <source>
        <dbReference type="Proteomes" id="UP000808349"/>
    </source>
</evidence>
<accession>A0A9D7XF17</accession>
<comment type="similarity">
    <text evidence="2 14">Belongs to the UppP family.</text>
</comment>
<dbReference type="NCBIfam" id="TIGR00753">
    <property type="entry name" value="undec_PP_bacA"/>
    <property type="match status" value="1"/>
</dbReference>
<evidence type="ECO:0000256" key="1">
    <source>
        <dbReference type="ARBA" id="ARBA00004651"/>
    </source>
</evidence>
<dbReference type="AlphaFoldDB" id="A0A9D7XF17"/>
<feature type="transmembrane region" description="Helical" evidence="14">
    <location>
        <begin position="177"/>
        <end position="195"/>
    </location>
</feature>
<keyword evidence="14" id="KW-0133">Cell shape</keyword>
<dbReference type="HAMAP" id="MF_01006">
    <property type="entry name" value="Undec_diphosphatase"/>
    <property type="match status" value="1"/>
</dbReference>
<comment type="subcellular location">
    <subcellularLocation>
        <location evidence="1 14">Cell membrane</location>
        <topology evidence="1 14">Multi-pass membrane protein</topology>
    </subcellularLocation>
</comment>
<dbReference type="NCBIfam" id="NF001389">
    <property type="entry name" value="PRK00281.1-2"/>
    <property type="match status" value="1"/>
</dbReference>
<reference evidence="15 16" key="1">
    <citation type="submission" date="2020-10" db="EMBL/GenBank/DDBJ databases">
        <title>Connecting structure to function with the recovery of over 1000 high-quality activated sludge metagenome-assembled genomes encoding full-length rRNA genes using long-read sequencing.</title>
        <authorList>
            <person name="Singleton C.M."/>
            <person name="Petriglieri F."/>
            <person name="Kristensen J.M."/>
            <person name="Kirkegaard R.H."/>
            <person name="Michaelsen T.Y."/>
            <person name="Andersen M.H."/>
            <person name="Karst S.M."/>
            <person name="Dueholm M.S."/>
            <person name="Nielsen P.H."/>
            <person name="Albertsen M."/>
        </authorList>
    </citation>
    <scope>NUCLEOTIDE SEQUENCE [LARGE SCALE GENOMIC DNA]</scope>
    <source>
        <strain evidence="15">Ribe_18-Q3-R11-54_BAT3C.373</strain>
    </source>
</reference>
<keyword evidence="8 14" id="KW-1133">Transmembrane helix</keyword>
<dbReference type="NCBIfam" id="NF001390">
    <property type="entry name" value="PRK00281.1-4"/>
    <property type="match status" value="1"/>
</dbReference>
<dbReference type="Proteomes" id="UP000808349">
    <property type="component" value="Unassembled WGS sequence"/>
</dbReference>
<dbReference type="GO" id="GO:0008360">
    <property type="term" value="P:regulation of cell shape"/>
    <property type="evidence" value="ECO:0007669"/>
    <property type="project" value="UniProtKB-KW"/>
</dbReference>
<keyword evidence="7 14" id="KW-0378">Hydrolase</keyword>